<dbReference type="Proteomes" id="UP000018144">
    <property type="component" value="Unassembled WGS sequence"/>
</dbReference>
<accession>U4L945</accession>
<protein>
    <submittedName>
        <fullName evidence="1">Uncharacterized protein</fullName>
    </submittedName>
</protein>
<name>U4L945_PYROM</name>
<gene>
    <name evidence="1" type="ORF">PCON_14364</name>
</gene>
<proteinExistence type="predicted"/>
<dbReference type="EMBL" id="HF936044">
    <property type="protein sequence ID" value="CCX14770.1"/>
    <property type="molecule type" value="Genomic_DNA"/>
</dbReference>
<evidence type="ECO:0000313" key="1">
    <source>
        <dbReference type="EMBL" id="CCX14770.1"/>
    </source>
</evidence>
<evidence type="ECO:0000313" key="2">
    <source>
        <dbReference type="Proteomes" id="UP000018144"/>
    </source>
</evidence>
<reference evidence="1 2" key="1">
    <citation type="journal article" date="2013" name="PLoS Genet.">
        <title>The genome and development-dependent transcriptomes of Pyronema confluens: a window into fungal evolution.</title>
        <authorList>
            <person name="Traeger S."/>
            <person name="Altegoer F."/>
            <person name="Freitag M."/>
            <person name="Gabaldon T."/>
            <person name="Kempken F."/>
            <person name="Kumar A."/>
            <person name="Marcet-Houben M."/>
            <person name="Poggeler S."/>
            <person name="Stajich J.E."/>
            <person name="Nowrousian M."/>
        </authorList>
    </citation>
    <scope>NUCLEOTIDE SEQUENCE [LARGE SCALE GENOMIC DNA]</scope>
    <source>
        <strain evidence="2">CBS 100304</strain>
        <tissue evidence="1">Vegetative mycelium</tissue>
    </source>
</reference>
<sequence length="135" mass="15215">MRRSGSGAPDNLRGTRPPVLGVLDPIVSGQKSDGDGAATAWVLRPFSIMKFLTNGKKRFALYRLRISAPSQLPLPRCLVRRRLFETTPQPLIQRLDLSCFDPGIKNYYDHHQEKANIREPAIGFRSRNRSVGYPP</sequence>
<organism evidence="1 2">
    <name type="scientific">Pyronema omphalodes (strain CBS 100304)</name>
    <name type="common">Pyronema confluens</name>
    <dbReference type="NCBI Taxonomy" id="1076935"/>
    <lineage>
        <taxon>Eukaryota</taxon>
        <taxon>Fungi</taxon>
        <taxon>Dikarya</taxon>
        <taxon>Ascomycota</taxon>
        <taxon>Pezizomycotina</taxon>
        <taxon>Pezizomycetes</taxon>
        <taxon>Pezizales</taxon>
        <taxon>Pyronemataceae</taxon>
        <taxon>Pyronema</taxon>
    </lineage>
</organism>
<dbReference type="AlphaFoldDB" id="U4L945"/>
<keyword evidence="2" id="KW-1185">Reference proteome</keyword>